<dbReference type="HOGENOM" id="CLU_660121_0_0_9"/>
<dbReference type="PATRIC" id="fig|1158610.3.peg.3267"/>
<evidence type="ECO:0008006" key="3">
    <source>
        <dbReference type="Google" id="ProtNLM"/>
    </source>
</evidence>
<dbReference type="PROSITE" id="PS51257">
    <property type="entry name" value="PROKAR_LIPOPROTEIN"/>
    <property type="match status" value="1"/>
</dbReference>
<dbReference type="STRING" id="154621.RV11_GL002764"/>
<keyword evidence="2" id="KW-1185">Reference proteome</keyword>
<comment type="caution">
    <text evidence="1">The sequence shown here is derived from an EMBL/GenBank/DDBJ whole genome shotgun (WGS) entry which is preliminary data.</text>
</comment>
<dbReference type="RefSeq" id="WP_010769910.1">
    <property type="nucleotide sequence ID" value="NZ_ASWE01000001.1"/>
</dbReference>
<dbReference type="EMBL" id="AJAT01000018">
    <property type="protein sequence ID" value="EOL41714.1"/>
    <property type="molecule type" value="Genomic_DNA"/>
</dbReference>
<dbReference type="Proteomes" id="UP000013785">
    <property type="component" value="Unassembled WGS sequence"/>
</dbReference>
<organism evidence="1 2">
    <name type="scientific">Enterococcus phoeniculicola ATCC BAA-412</name>
    <dbReference type="NCBI Taxonomy" id="1158610"/>
    <lineage>
        <taxon>Bacteria</taxon>
        <taxon>Bacillati</taxon>
        <taxon>Bacillota</taxon>
        <taxon>Bacilli</taxon>
        <taxon>Lactobacillales</taxon>
        <taxon>Enterococcaceae</taxon>
        <taxon>Enterococcus</taxon>
    </lineage>
</organism>
<sequence>MKKIIGICFVCILFLGGCGQKEPVSKVETGNLQGVSQNQTIEIETKDATIALRQKDGLWYKETNCLPFMVTFFDSLETVTGEKVEPPKEAETLFTLKSDGKKIQFVKENEHYYFLEKNQAFLVEQPPNVLSKYDPLFFTEVTYEVADVENLSRVHFQSDENEFTLSRETSLSKIEQAPFVSGWYMNDYYHQSYSVRYDQLQSITQILGQLLIETTSETPETTSLVTTLQLTDKEKQTQRIQLYQKEAVYFLNMGDEFYRLSAYQANQLYQAPMEWIDPFSALIPADALTKLTIDVGENQYVITGQHALAEDQKSLTSEFKVNQKLIDEALFRKAYQYCGVLSGSEEYAQQEIAKTPFGQLSYTFLSEGQELTRELSYFPLVEDEALVAVSENDQIDFVMEKERLLEMERALQELSK</sequence>
<proteinExistence type="predicted"/>
<accession>R3TJV9</accession>
<evidence type="ECO:0000313" key="1">
    <source>
        <dbReference type="EMBL" id="EOL41714.1"/>
    </source>
</evidence>
<dbReference type="AlphaFoldDB" id="R3TJV9"/>
<reference evidence="1 2" key="1">
    <citation type="submission" date="2013-02" db="EMBL/GenBank/DDBJ databases">
        <title>The Genome Sequence of Enterococcus phoeniculicola BAA-412.</title>
        <authorList>
            <consortium name="The Broad Institute Genome Sequencing Platform"/>
            <consortium name="The Broad Institute Genome Sequencing Center for Infectious Disease"/>
            <person name="Earl A.M."/>
            <person name="Gilmore M.S."/>
            <person name="Lebreton F."/>
            <person name="Walker B."/>
            <person name="Young S.K."/>
            <person name="Zeng Q."/>
            <person name="Gargeya S."/>
            <person name="Fitzgerald M."/>
            <person name="Haas B."/>
            <person name="Abouelleil A."/>
            <person name="Alvarado L."/>
            <person name="Arachchi H.M."/>
            <person name="Berlin A.M."/>
            <person name="Chapman S.B."/>
            <person name="Dewar J."/>
            <person name="Goldberg J."/>
            <person name="Griggs A."/>
            <person name="Gujja S."/>
            <person name="Hansen M."/>
            <person name="Howarth C."/>
            <person name="Imamovic A."/>
            <person name="Larimer J."/>
            <person name="McCowan C."/>
            <person name="Murphy C."/>
            <person name="Neiman D."/>
            <person name="Pearson M."/>
            <person name="Priest M."/>
            <person name="Roberts A."/>
            <person name="Saif S."/>
            <person name="Shea T."/>
            <person name="Sisk P."/>
            <person name="Sykes S."/>
            <person name="Wortman J."/>
            <person name="Nusbaum C."/>
            <person name="Birren B."/>
        </authorList>
    </citation>
    <scope>NUCLEOTIDE SEQUENCE [LARGE SCALE GENOMIC DNA]</scope>
    <source>
        <strain evidence="1 2">ATCC BAA-412</strain>
    </source>
</reference>
<name>R3TJV9_9ENTE</name>
<gene>
    <name evidence="1" type="ORF">UC3_03279</name>
</gene>
<evidence type="ECO:0000313" key="2">
    <source>
        <dbReference type="Proteomes" id="UP000013785"/>
    </source>
</evidence>
<dbReference type="OrthoDB" id="2161125at2"/>
<protein>
    <recommendedName>
        <fullName evidence="3">DUF4340 domain-containing protein</fullName>
    </recommendedName>
</protein>